<keyword evidence="2" id="KW-1185">Reference proteome</keyword>
<dbReference type="RefSeq" id="WP_189609027.1">
    <property type="nucleotide sequence ID" value="NZ_BMXR01000005.1"/>
</dbReference>
<dbReference type="Gene3D" id="2.60.120.380">
    <property type="match status" value="2"/>
</dbReference>
<evidence type="ECO:0000313" key="1">
    <source>
        <dbReference type="EMBL" id="GGX56106.1"/>
    </source>
</evidence>
<gene>
    <name evidence="1" type="ORF">GCM10007392_24870</name>
</gene>
<evidence type="ECO:0000313" key="2">
    <source>
        <dbReference type="Proteomes" id="UP000626148"/>
    </source>
</evidence>
<proteinExistence type="predicted"/>
<reference evidence="1" key="1">
    <citation type="journal article" date="2014" name="Int. J. Syst. Evol. Microbiol.">
        <title>Complete genome sequence of Corynebacterium casei LMG S-19264T (=DSM 44701T), isolated from a smear-ripened cheese.</title>
        <authorList>
            <consortium name="US DOE Joint Genome Institute (JGI-PGF)"/>
            <person name="Walter F."/>
            <person name="Albersmeier A."/>
            <person name="Kalinowski J."/>
            <person name="Ruckert C."/>
        </authorList>
    </citation>
    <scope>NUCLEOTIDE SEQUENCE</scope>
    <source>
        <strain evidence="1">KCTC 22169</strain>
    </source>
</reference>
<evidence type="ECO:0008006" key="3">
    <source>
        <dbReference type="Google" id="ProtNLM"/>
    </source>
</evidence>
<accession>A0A918N9E5</accession>
<sequence length="593" mass="63408">MTILPRFSQGREAFRSNHSRTLALAAGLAGAAILSGCAGPSLKNGPSSASEAAVGSPLMGELTATSPANLNDGTRYSAHRLCGEADTGLTRYWFEAPFDARLSLFDDQGRLLALADQEGRGERGPVLIGPDAGECRLLVVNGQDRRAYGPYRLDVLPAPQAIGETLTLGRSVQGRMGADQAQANFAFHVDHPVELDLVLLDASRSLGLTIRGEGFLDQAQRCGESELRMTTYLQPGDYSLDLLAGERGAMPESAGECGQALVDDGRFFLLSTQTKQLPEGMRNGGPLNDGDDITGIRRERDNEYRLVIEQPAEVTLSLSSQDFDTILAVEGNGVQMENDDTEADTNSQLNTLLLPGEYRVLVQSYEDYGDEPGGEYRLTADIRPFEGELQNQGTVEPGTTVRGLQSGDINRYSLTVTETSEINIAVDSDSFDSFVELTGQGVSQSNDDGGGGYNALLQTVLEPGTYEIGVSSYSGNGLFTLSVEQQPLSGRMMNSGTLQVGDRVYGTMSDGQPLVYDLEVDNPGRVQVFARSGAVDTMLHVSGQGVALTDDDSGGNTDAMVDDYLEAGTYRVEVSSYDSYGSGVIVIEVTDLN</sequence>
<dbReference type="Proteomes" id="UP000626148">
    <property type="component" value="Unassembled WGS sequence"/>
</dbReference>
<name>A0A918N9E5_9GAMM</name>
<dbReference type="EMBL" id="BMXR01000005">
    <property type="protein sequence ID" value="GGX56106.1"/>
    <property type="molecule type" value="Genomic_DNA"/>
</dbReference>
<comment type="caution">
    <text evidence="1">The sequence shown here is derived from an EMBL/GenBank/DDBJ whole genome shotgun (WGS) entry which is preliminary data.</text>
</comment>
<dbReference type="SUPFAM" id="SSF89260">
    <property type="entry name" value="Collagen-binding domain"/>
    <property type="match status" value="1"/>
</dbReference>
<organism evidence="1 2">
    <name type="scientific">Saccharospirillum salsuginis</name>
    <dbReference type="NCBI Taxonomy" id="418750"/>
    <lineage>
        <taxon>Bacteria</taxon>
        <taxon>Pseudomonadati</taxon>
        <taxon>Pseudomonadota</taxon>
        <taxon>Gammaproteobacteria</taxon>
        <taxon>Oceanospirillales</taxon>
        <taxon>Saccharospirillaceae</taxon>
        <taxon>Saccharospirillum</taxon>
    </lineage>
</organism>
<reference evidence="1" key="2">
    <citation type="submission" date="2020-09" db="EMBL/GenBank/DDBJ databases">
        <authorList>
            <person name="Sun Q."/>
            <person name="Kim S."/>
        </authorList>
    </citation>
    <scope>NUCLEOTIDE SEQUENCE</scope>
    <source>
        <strain evidence="1">KCTC 22169</strain>
    </source>
</reference>
<dbReference type="AlphaFoldDB" id="A0A918N9E5"/>
<protein>
    <recommendedName>
        <fullName evidence="3">Pre-peptidase C-terminal domain-containing protein</fullName>
    </recommendedName>
</protein>